<evidence type="ECO:0000313" key="3">
    <source>
        <dbReference type="Proteomes" id="UP001362999"/>
    </source>
</evidence>
<feature type="region of interest" description="Disordered" evidence="1">
    <location>
        <begin position="111"/>
        <end position="163"/>
    </location>
</feature>
<organism evidence="2 3">
    <name type="scientific">Favolaschia claudopus</name>
    <dbReference type="NCBI Taxonomy" id="2862362"/>
    <lineage>
        <taxon>Eukaryota</taxon>
        <taxon>Fungi</taxon>
        <taxon>Dikarya</taxon>
        <taxon>Basidiomycota</taxon>
        <taxon>Agaricomycotina</taxon>
        <taxon>Agaricomycetes</taxon>
        <taxon>Agaricomycetidae</taxon>
        <taxon>Agaricales</taxon>
        <taxon>Marasmiineae</taxon>
        <taxon>Mycenaceae</taxon>
        <taxon>Favolaschia</taxon>
    </lineage>
</organism>
<gene>
    <name evidence="2" type="ORF">R3P38DRAFT_2786893</name>
</gene>
<evidence type="ECO:0000313" key="2">
    <source>
        <dbReference type="EMBL" id="KAK7015405.1"/>
    </source>
</evidence>
<feature type="compositionally biased region" description="Polar residues" evidence="1">
    <location>
        <begin position="258"/>
        <end position="275"/>
    </location>
</feature>
<sequence length="275" mass="30386">MATRCSPPAPMRSTRGYRFLMSEPPTLPTTREAVVIDLIPNPVSGQETASRNVGSRAVTAAQKADNQYLARDFEKCGSIRVIIRPKVAWEAEIGRVDRVKRDVMGQNLFGDMAPVSRQSRHLAKARAKKAASDRENHPPSSPTTHPPRSPRKAASSPRKSKKKLETVDLNYVAELKKENILLRRREKRHKEQIAELKRKVAASDASVAAATAEMQAASAAARKSAERAIHDLLKNDTELESKLAKAEQKLADHEKLSSDMQALKSSQRFASHSAL</sequence>
<accession>A0AAW0APY7</accession>
<proteinExistence type="predicted"/>
<keyword evidence="3" id="KW-1185">Reference proteome</keyword>
<evidence type="ECO:0000256" key="1">
    <source>
        <dbReference type="SAM" id="MobiDB-lite"/>
    </source>
</evidence>
<dbReference type="Proteomes" id="UP001362999">
    <property type="component" value="Unassembled WGS sequence"/>
</dbReference>
<dbReference type="EMBL" id="JAWWNJ010000054">
    <property type="protein sequence ID" value="KAK7015405.1"/>
    <property type="molecule type" value="Genomic_DNA"/>
</dbReference>
<reference evidence="2 3" key="1">
    <citation type="journal article" date="2024" name="J Genomics">
        <title>Draft genome sequencing and assembly of Favolaschia claudopus CIRM-BRFM 2984 isolated from oak limbs.</title>
        <authorList>
            <person name="Navarro D."/>
            <person name="Drula E."/>
            <person name="Chaduli D."/>
            <person name="Cazenave R."/>
            <person name="Ahrendt S."/>
            <person name="Wang J."/>
            <person name="Lipzen A."/>
            <person name="Daum C."/>
            <person name="Barry K."/>
            <person name="Grigoriev I.V."/>
            <person name="Favel A."/>
            <person name="Rosso M.N."/>
            <person name="Martin F."/>
        </authorList>
    </citation>
    <scope>NUCLEOTIDE SEQUENCE [LARGE SCALE GENOMIC DNA]</scope>
    <source>
        <strain evidence="2 3">CIRM-BRFM 2984</strain>
    </source>
</reference>
<feature type="region of interest" description="Disordered" evidence="1">
    <location>
        <begin position="250"/>
        <end position="275"/>
    </location>
</feature>
<protein>
    <submittedName>
        <fullName evidence="2">Uncharacterized protein</fullName>
    </submittedName>
</protein>
<comment type="caution">
    <text evidence="2">The sequence shown here is derived from an EMBL/GenBank/DDBJ whole genome shotgun (WGS) entry which is preliminary data.</text>
</comment>
<feature type="compositionally biased region" description="Basic residues" evidence="1">
    <location>
        <begin position="118"/>
        <end position="129"/>
    </location>
</feature>
<dbReference type="AlphaFoldDB" id="A0AAW0APY7"/>
<name>A0AAW0APY7_9AGAR</name>